<feature type="compositionally biased region" description="Basic residues" evidence="1">
    <location>
        <begin position="83"/>
        <end position="94"/>
    </location>
</feature>
<reference evidence="3 4" key="1">
    <citation type="submission" date="2024-01" db="EMBL/GenBank/DDBJ databases">
        <title>The genomes of 5 underutilized Papilionoideae crops provide insights into root nodulation and disease resistanc.</title>
        <authorList>
            <person name="Jiang F."/>
        </authorList>
    </citation>
    <scope>NUCLEOTIDE SEQUENCE [LARGE SCALE GENOMIC DNA]</scope>
    <source>
        <strain evidence="3">LVBAO_FW01</strain>
        <tissue evidence="3">Leaves</tissue>
    </source>
</reference>
<dbReference type="PANTHER" id="PTHR20923">
    <property type="entry name" value="BAT4 PROTEIN-RELATED"/>
    <property type="match status" value="1"/>
</dbReference>
<name>A0AAN9LW49_CANGL</name>
<evidence type="ECO:0000313" key="3">
    <source>
        <dbReference type="EMBL" id="KAK7343287.1"/>
    </source>
</evidence>
<dbReference type="InterPro" id="IPR039146">
    <property type="entry name" value="GPANK1"/>
</dbReference>
<feature type="compositionally biased region" description="Basic and acidic residues" evidence="1">
    <location>
        <begin position="54"/>
        <end position="70"/>
    </location>
</feature>
<organism evidence="3 4">
    <name type="scientific">Canavalia gladiata</name>
    <name type="common">Sword bean</name>
    <name type="synonym">Dolichos gladiatus</name>
    <dbReference type="NCBI Taxonomy" id="3824"/>
    <lineage>
        <taxon>Eukaryota</taxon>
        <taxon>Viridiplantae</taxon>
        <taxon>Streptophyta</taxon>
        <taxon>Embryophyta</taxon>
        <taxon>Tracheophyta</taxon>
        <taxon>Spermatophyta</taxon>
        <taxon>Magnoliopsida</taxon>
        <taxon>eudicotyledons</taxon>
        <taxon>Gunneridae</taxon>
        <taxon>Pentapetalae</taxon>
        <taxon>rosids</taxon>
        <taxon>fabids</taxon>
        <taxon>Fabales</taxon>
        <taxon>Fabaceae</taxon>
        <taxon>Papilionoideae</taxon>
        <taxon>50 kb inversion clade</taxon>
        <taxon>NPAAA clade</taxon>
        <taxon>indigoferoid/millettioid clade</taxon>
        <taxon>Phaseoleae</taxon>
        <taxon>Canavalia</taxon>
    </lineage>
</organism>
<feature type="domain" description="G-patch" evidence="2">
    <location>
        <begin position="13"/>
        <end position="59"/>
    </location>
</feature>
<proteinExistence type="predicted"/>
<dbReference type="EMBL" id="JAYMYQ010000003">
    <property type="protein sequence ID" value="KAK7343287.1"/>
    <property type="molecule type" value="Genomic_DNA"/>
</dbReference>
<dbReference type="GO" id="GO:0003676">
    <property type="term" value="F:nucleic acid binding"/>
    <property type="evidence" value="ECO:0007669"/>
    <property type="project" value="InterPro"/>
</dbReference>
<feature type="region of interest" description="Disordered" evidence="1">
    <location>
        <begin position="29"/>
        <end position="100"/>
    </location>
</feature>
<dbReference type="PANTHER" id="PTHR20923:SF1">
    <property type="entry name" value="G PATCH DOMAIN AND ANKYRIN REPEAT-CONTAINING PROTEIN 1"/>
    <property type="match status" value="1"/>
</dbReference>
<protein>
    <recommendedName>
        <fullName evidence="2">G-patch domain-containing protein</fullName>
    </recommendedName>
</protein>
<evidence type="ECO:0000313" key="4">
    <source>
        <dbReference type="Proteomes" id="UP001367508"/>
    </source>
</evidence>
<feature type="compositionally biased region" description="Basic and acidic residues" evidence="1">
    <location>
        <begin position="38"/>
        <end position="47"/>
    </location>
</feature>
<dbReference type="SMART" id="SM00443">
    <property type="entry name" value="G_patch"/>
    <property type="match status" value="1"/>
</dbReference>
<keyword evidence="4" id="KW-1185">Reference proteome</keyword>
<sequence>MSGSSGSATVFDSSNIGFQLLKKQGWKEGTGLGISEQGRLEPVETHVKNNKRGLGADKVKKKAVKPDHSNSSKGNNQQEHLSQKKTKALSKRMRKMQEFEKKMQEKEFERAFFREFWPENV</sequence>
<gene>
    <name evidence="3" type="ORF">VNO77_11918</name>
</gene>
<evidence type="ECO:0000259" key="2">
    <source>
        <dbReference type="PROSITE" id="PS50174"/>
    </source>
</evidence>
<evidence type="ECO:0000256" key="1">
    <source>
        <dbReference type="SAM" id="MobiDB-lite"/>
    </source>
</evidence>
<comment type="caution">
    <text evidence="3">The sequence shown here is derived from an EMBL/GenBank/DDBJ whole genome shotgun (WGS) entry which is preliminary data.</text>
</comment>
<dbReference type="Proteomes" id="UP001367508">
    <property type="component" value="Unassembled WGS sequence"/>
</dbReference>
<dbReference type="InterPro" id="IPR000467">
    <property type="entry name" value="G_patch_dom"/>
</dbReference>
<accession>A0AAN9LW49</accession>
<dbReference type="PROSITE" id="PS50174">
    <property type="entry name" value="G_PATCH"/>
    <property type="match status" value="1"/>
</dbReference>
<dbReference type="Pfam" id="PF01585">
    <property type="entry name" value="G-patch"/>
    <property type="match status" value="1"/>
</dbReference>
<feature type="compositionally biased region" description="Polar residues" evidence="1">
    <location>
        <begin position="71"/>
        <end position="80"/>
    </location>
</feature>
<dbReference type="AlphaFoldDB" id="A0AAN9LW49"/>